<keyword evidence="3" id="KW-1185">Reference proteome</keyword>
<sequence length="166" mass="18210">KCCKFNCSSHLPFLNLPSVAPVFCFFLAEPLASGEILGFTFRLEDRDPVTVKNESSRPCVLPCLLFLVEPALRSHLNCFSAHMNWIRPSSSGSCHFSSTDPQSTTSGSRKRRRASLYSQSSGGGHSGLGLHIKSCQWRRGREALSPRCTALPSESAASCTRRCAAW</sequence>
<feature type="compositionally biased region" description="Polar residues" evidence="1">
    <location>
        <begin position="90"/>
        <end position="107"/>
    </location>
</feature>
<name>A0A672J0K6_SALFA</name>
<protein>
    <submittedName>
        <fullName evidence="2">Uncharacterized protein</fullName>
    </submittedName>
</protein>
<evidence type="ECO:0000313" key="3">
    <source>
        <dbReference type="Proteomes" id="UP000472267"/>
    </source>
</evidence>
<dbReference type="InParanoid" id="A0A672J0K6"/>
<feature type="region of interest" description="Disordered" evidence="1">
    <location>
        <begin position="90"/>
        <end position="125"/>
    </location>
</feature>
<dbReference type="Ensembl" id="ENSSFAT00005049317.1">
    <property type="protein sequence ID" value="ENSSFAP00005047711.1"/>
    <property type="gene ID" value="ENSSFAG00005023196.1"/>
</dbReference>
<evidence type="ECO:0000256" key="1">
    <source>
        <dbReference type="SAM" id="MobiDB-lite"/>
    </source>
</evidence>
<dbReference type="Proteomes" id="UP000472267">
    <property type="component" value="Chromosome 9"/>
</dbReference>
<evidence type="ECO:0000313" key="2">
    <source>
        <dbReference type="Ensembl" id="ENSSFAP00005047711.1"/>
    </source>
</evidence>
<proteinExistence type="predicted"/>
<organism evidence="2 3">
    <name type="scientific">Salarias fasciatus</name>
    <name type="common">Jewelled blenny</name>
    <name type="synonym">Blennius fasciatus</name>
    <dbReference type="NCBI Taxonomy" id="181472"/>
    <lineage>
        <taxon>Eukaryota</taxon>
        <taxon>Metazoa</taxon>
        <taxon>Chordata</taxon>
        <taxon>Craniata</taxon>
        <taxon>Vertebrata</taxon>
        <taxon>Euteleostomi</taxon>
        <taxon>Actinopterygii</taxon>
        <taxon>Neopterygii</taxon>
        <taxon>Teleostei</taxon>
        <taxon>Neoteleostei</taxon>
        <taxon>Acanthomorphata</taxon>
        <taxon>Ovalentaria</taxon>
        <taxon>Blenniimorphae</taxon>
        <taxon>Blenniiformes</taxon>
        <taxon>Blennioidei</taxon>
        <taxon>Blenniidae</taxon>
        <taxon>Salariinae</taxon>
        <taxon>Salarias</taxon>
    </lineage>
</organism>
<reference evidence="2" key="3">
    <citation type="submission" date="2025-09" db="UniProtKB">
        <authorList>
            <consortium name="Ensembl"/>
        </authorList>
    </citation>
    <scope>IDENTIFICATION</scope>
</reference>
<reference evidence="2" key="1">
    <citation type="submission" date="2019-06" db="EMBL/GenBank/DDBJ databases">
        <authorList>
            <consortium name="Wellcome Sanger Institute Data Sharing"/>
        </authorList>
    </citation>
    <scope>NUCLEOTIDE SEQUENCE [LARGE SCALE GENOMIC DNA]</scope>
</reference>
<reference evidence="2" key="2">
    <citation type="submission" date="2025-08" db="UniProtKB">
        <authorList>
            <consortium name="Ensembl"/>
        </authorList>
    </citation>
    <scope>IDENTIFICATION</scope>
</reference>
<dbReference type="AlphaFoldDB" id="A0A672J0K6"/>
<accession>A0A672J0K6</accession>